<name>A0ABX2JX38_9MYCO</name>
<proteinExistence type="predicted"/>
<accession>A0ABX2JX38</accession>
<feature type="compositionally biased region" description="Basic and acidic residues" evidence="1">
    <location>
        <begin position="239"/>
        <end position="250"/>
    </location>
</feature>
<dbReference type="EMBL" id="VBSB01000010">
    <property type="protein sequence ID" value="NTY61158.1"/>
    <property type="molecule type" value="Genomic_DNA"/>
</dbReference>
<dbReference type="Proteomes" id="UP000708347">
    <property type="component" value="Unassembled WGS sequence"/>
</dbReference>
<sequence>MLVALAIAAALLTGCSRHTPSGAPAVPAERWPATLSDLHFVWTAEPGIDVLTQPAVTVRAYTESVDVADFSGSLDYLYPGFNRAVEPNAAANAGNPLSTLNRYPEPGGDGKRMAGTRISHILRSAQRGQQVDVIICEWTYGAAWQQSNGMYRIKSAHTGPTAALLTDRISLLAPADLSADKLPPQKGPSAYPLTDVFGRWKVVGQLQATDPNGAGPEWPEFLQDQAACADRAPVSVERREYLTSAERPRSDFPTLPSDPGWPVETQ</sequence>
<evidence type="ECO:0008006" key="4">
    <source>
        <dbReference type="Google" id="ProtNLM"/>
    </source>
</evidence>
<keyword evidence="3" id="KW-1185">Reference proteome</keyword>
<evidence type="ECO:0000256" key="1">
    <source>
        <dbReference type="SAM" id="MobiDB-lite"/>
    </source>
</evidence>
<reference evidence="2 3" key="1">
    <citation type="submission" date="2019-05" db="EMBL/GenBank/DDBJ databases">
        <title>Mycolicibacterium sphagni ENV482 genome assembly.</title>
        <authorList>
            <person name="Chen W."/>
            <person name="Faulkner N.W."/>
            <person name="Hyman M.R."/>
        </authorList>
    </citation>
    <scope>NUCLEOTIDE SEQUENCE [LARGE SCALE GENOMIC DNA]</scope>
    <source>
        <strain evidence="2 3">ENV482</strain>
    </source>
</reference>
<dbReference type="RefSeq" id="WP_174398948.1">
    <property type="nucleotide sequence ID" value="NZ_VBSB01000010.1"/>
</dbReference>
<organism evidence="2 3">
    <name type="scientific">Mycolicibacterium sphagni</name>
    <dbReference type="NCBI Taxonomy" id="1786"/>
    <lineage>
        <taxon>Bacteria</taxon>
        <taxon>Bacillati</taxon>
        <taxon>Actinomycetota</taxon>
        <taxon>Actinomycetes</taxon>
        <taxon>Mycobacteriales</taxon>
        <taxon>Mycobacteriaceae</taxon>
        <taxon>Mycolicibacterium</taxon>
    </lineage>
</organism>
<feature type="region of interest" description="Disordered" evidence="1">
    <location>
        <begin position="239"/>
        <end position="266"/>
    </location>
</feature>
<evidence type="ECO:0000313" key="3">
    <source>
        <dbReference type="Proteomes" id="UP000708347"/>
    </source>
</evidence>
<comment type="caution">
    <text evidence="2">The sequence shown here is derived from an EMBL/GenBank/DDBJ whole genome shotgun (WGS) entry which is preliminary data.</text>
</comment>
<gene>
    <name evidence="2" type="ORF">FEG63_16560</name>
</gene>
<protein>
    <recommendedName>
        <fullName evidence="4">Spondin domain-containing protein</fullName>
    </recommendedName>
</protein>
<evidence type="ECO:0000313" key="2">
    <source>
        <dbReference type="EMBL" id="NTY61158.1"/>
    </source>
</evidence>